<dbReference type="InterPro" id="IPR002293">
    <property type="entry name" value="AA/rel_permease1"/>
</dbReference>
<evidence type="ECO:0000313" key="6">
    <source>
        <dbReference type="EMBL" id="EFB62462.1"/>
    </source>
</evidence>
<name>D1YJJ3_LACGS</name>
<evidence type="ECO:0000256" key="4">
    <source>
        <dbReference type="ARBA" id="ARBA00023136"/>
    </source>
</evidence>
<dbReference type="Proteomes" id="UP000003684">
    <property type="component" value="Unassembled WGS sequence"/>
</dbReference>
<evidence type="ECO:0000256" key="3">
    <source>
        <dbReference type="ARBA" id="ARBA00022989"/>
    </source>
</evidence>
<keyword evidence="3 5" id="KW-1133">Transmembrane helix</keyword>
<reference evidence="6 7" key="1">
    <citation type="submission" date="2009-12" db="EMBL/GenBank/DDBJ databases">
        <title>Genome Sequence of Lactobacillus gasseri 224-1.</title>
        <authorList>
            <person name="Durkin A.S."/>
            <person name="Madupu R."/>
            <person name="Torralba M."/>
            <person name="Methe B."/>
            <person name="Sutton G."/>
            <person name="Strausberg R.L."/>
            <person name="Nelson K.E."/>
        </authorList>
    </citation>
    <scope>NUCLEOTIDE SEQUENCE [LARGE SCALE GENOMIC DNA]</scope>
    <source>
        <strain evidence="6 7">224-1</strain>
    </source>
</reference>
<gene>
    <name evidence="6" type="ORF">HMPREF9209_1101</name>
</gene>
<proteinExistence type="predicted"/>
<protein>
    <submittedName>
        <fullName evidence="6">Uncharacterized protein</fullName>
    </submittedName>
</protein>
<dbReference type="EMBL" id="ADFT01000018">
    <property type="protein sequence ID" value="EFB62462.1"/>
    <property type="molecule type" value="Genomic_DNA"/>
</dbReference>
<dbReference type="Gene3D" id="1.20.1740.10">
    <property type="entry name" value="Amino acid/polyamine transporter I"/>
    <property type="match status" value="1"/>
</dbReference>
<evidence type="ECO:0000256" key="2">
    <source>
        <dbReference type="ARBA" id="ARBA00022692"/>
    </source>
</evidence>
<feature type="transmembrane region" description="Helical" evidence="5">
    <location>
        <begin position="68"/>
        <end position="87"/>
    </location>
</feature>
<accession>D1YJJ3</accession>
<keyword evidence="4 5" id="KW-0472">Membrane</keyword>
<feature type="transmembrane region" description="Helical" evidence="5">
    <location>
        <begin position="93"/>
        <end position="111"/>
    </location>
</feature>
<evidence type="ECO:0000256" key="1">
    <source>
        <dbReference type="ARBA" id="ARBA00004141"/>
    </source>
</evidence>
<dbReference type="AlphaFoldDB" id="D1YJJ3"/>
<comment type="caution">
    <text evidence="6">The sequence shown here is derived from an EMBL/GenBank/DDBJ whole genome shotgun (WGS) entry which is preliminary data.</text>
</comment>
<sequence length="132" mass="14796">MDWKENKHDAPWVGIIFTAILSAALATQSYLFLVSCTVLASFVQYVPSILAVIKFKHSNEYPTHGFSLPGKYTVPIIALIISCYMVTNFTPKTLLLGAVVAVLAAACYFFIDKDEKLEKEHDDFLAKLRHIK</sequence>
<dbReference type="GO" id="GO:0022857">
    <property type="term" value="F:transmembrane transporter activity"/>
    <property type="evidence" value="ECO:0007669"/>
    <property type="project" value="InterPro"/>
</dbReference>
<organism evidence="6 7">
    <name type="scientific">Lactobacillus gasseri 224-1</name>
    <dbReference type="NCBI Taxonomy" id="679196"/>
    <lineage>
        <taxon>Bacteria</taxon>
        <taxon>Bacillati</taxon>
        <taxon>Bacillota</taxon>
        <taxon>Bacilli</taxon>
        <taxon>Lactobacillales</taxon>
        <taxon>Lactobacillaceae</taxon>
        <taxon>Lactobacillus</taxon>
    </lineage>
</organism>
<comment type="subcellular location">
    <subcellularLocation>
        <location evidence="1">Membrane</location>
        <topology evidence="1">Multi-pass membrane protein</topology>
    </subcellularLocation>
</comment>
<evidence type="ECO:0000313" key="7">
    <source>
        <dbReference type="Proteomes" id="UP000003684"/>
    </source>
</evidence>
<dbReference type="GO" id="GO:0016020">
    <property type="term" value="C:membrane"/>
    <property type="evidence" value="ECO:0007669"/>
    <property type="project" value="UniProtKB-SubCell"/>
</dbReference>
<dbReference type="Pfam" id="PF13520">
    <property type="entry name" value="AA_permease_2"/>
    <property type="match status" value="1"/>
</dbReference>
<evidence type="ECO:0000256" key="5">
    <source>
        <dbReference type="SAM" id="Phobius"/>
    </source>
</evidence>
<feature type="transmembrane region" description="Helical" evidence="5">
    <location>
        <begin position="12"/>
        <end position="32"/>
    </location>
</feature>
<keyword evidence="2 5" id="KW-0812">Transmembrane</keyword>